<dbReference type="Proteomes" id="UP000055136">
    <property type="component" value="Chromosome"/>
</dbReference>
<evidence type="ECO:0000313" key="12">
    <source>
        <dbReference type="Proteomes" id="UP000055136"/>
    </source>
</evidence>
<gene>
    <name evidence="11" type="ORF">Tel_05410</name>
</gene>
<feature type="region of interest" description="Disordered" evidence="9">
    <location>
        <begin position="1"/>
        <end position="50"/>
    </location>
</feature>
<evidence type="ECO:0000256" key="1">
    <source>
        <dbReference type="ARBA" id="ARBA00005322"/>
    </source>
</evidence>
<sequence>MQVDNSGSITSIIQNTKEGQSSQQAQSTSAQTGQQHTEQSQQPRQTDTVTFTQAAAQLQQVEHHIKSASVTDTQRIEQVQSAITKGNYSPDPGQVADKMLNFESALNNVRSRN</sequence>
<evidence type="ECO:0000256" key="5">
    <source>
        <dbReference type="ARBA" id="ARBA00023015"/>
    </source>
</evidence>
<evidence type="ECO:0000256" key="8">
    <source>
        <dbReference type="ARBA" id="ARBA00030117"/>
    </source>
</evidence>
<evidence type="ECO:0000256" key="3">
    <source>
        <dbReference type="ARBA" id="ARBA00022491"/>
    </source>
</evidence>
<evidence type="ECO:0000313" key="11">
    <source>
        <dbReference type="EMBL" id="ALP52628.1"/>
    </source>
</evidence>
<feature type="compositionally biased region" description="Low complexity" evidence="9">
    <location>
        <begin position="19"/>
        <end position="42"/>
    </location>
</feature>
<dbReference type="SUPFAM" id="SSF101498">
    <property type="entry name" value="Anti-sigma factor FlgM"/>
    <property type="match status" value="1"/>
</dbReference>
<reference evidence="11" key="1">
    <citation type="submission" date="2015-10" db="EMBL/GenBank/DDBJ databases">
        <title>Description of Candidatus Tenderia electrophaga gen. nov, sp. nov., an Uncultivated Electroautotroph from a Biocathode Enrichment.</title>
        <authorList>
            <person name="Eddie B.J."/>
            <person name="Malanoski A.P."/>
            <person name="Wang Z."/>
            <person name="Hall R.J."/>
            <person name="Oh S.D."/>
            <person name="Heiner C."/>
            <person name="Lin B."/>
            <person name="Strycharz-Glaven S.M."/>
        </authorList>
    </citation>
    <scope>NUCLEOTIDE SEQUENCE [LARGE SCALE GENOMIC DNA]</scope>
    <source>
        <strain evidence="11">NRL1</strain>
    </source>
</reference>
<accession>A0A0S2TC09</accession>
<organism evidence="11 12">
    <name type="scientific">Candidatus Tenderia electrophaga</name>
    <dbReference type="NCBI Taxonomy" id="1748243"/>
    <lineage>
        <taxon>Bacteria</taxon>
        <taxon>Pseudomonadati</taxon>
        <taxon>Pseudomonadota</taxon>
        <taxon>Gammaproteobacteria</taxon>
        <taxon>Candidatus Tenderiales</taxon>
        <taxon>Candidatus Tenderiaceae</taxon>
        <taxon>Candidatus Tenderia</taxon>
    </lineage>
</organism>
<dbReference type="InterPro" id="IPR035890">
    <property type="entry name" value="Anti-sigma-28_factor_FlgM_sf"/>
</dbReference>
<protein>
    <recommendedName>
        <fullName evidence="2">Negative regulator of flagellin synthesis</fullName>
    </recommendedName>
    <alternativeName>
        <fullName evidence="8">Anti-sigma-28 factor</fullName>
    </alternativeName>
</protein>
<evidence type="ECO:0000259" key="10">
    <source>
        <dbReference type="Pfam" id="PF04316"/>
    </source>
</evidence>
<keyword evidence="6" id="KW-0804">Transcription</keyword>
<keyword evidence="3" id="KW-0678">Repressor</keyword>
<dbReference type="NCBIfam" id="TIGR03824">
    <property type="entry name" value="FlgM_jcvi"/>
    <property type="match status" value="1"/>
</dbReference>
<dbReference type="GO" id="GO:0044781">
    <property type="term" value="P:bacterial-type flagellum organization"/>
    <property type="evidence" value="ECO:0007669"/>
    <property type="project" value="UniProtKB-KW"/>
</dbReference>
<keyword evidence="4" id="KW-1005">Bacterial flagellum biogenesis</keyword>
<keyword evidence="5" id="KW-0805">Transcription regulation</keyword>
<comment type="function">
    <text evidence="7">Responsible for the coupling of flagellin expression to flagellar assembly by preventing expression of the flagellin genes when a component of the middle class of proteins is defective. It negatively regulates flagellar genes by inhibiting the activity of FliA by directly binding to FliA.</text>
</comment>
<comment type="similarity">
    <text evidence="1">Belongs to the FlgM family.</text>
</comment>
<evidence type="ECO:0000256" key="2">
    <source>
        <dbReference type="ARBA" id="ARBA00017823"/>
    </source>
</evidence>
<dbReference type="InterPro" id="IPR007412">
    <property type="entry name" value="FlgM"/>
</dbReference>
<dbReference type="Pfam" id="PF04316">
    <property type="entry name" value="FlgM"/>
    <property type="match status" value="1"/>
</dbReference>
<evidence type="ECO:0000256" key="6">
    <source>
        <dbReference type="ARBA" id="ARBA00023163"/>
    </source>
</evidence>
<evidence type="ECO:0000256" key="4">
    <source>
        <dbReference type="ARBA" id="ARBA00022795"/>
    </source>
</evidence>
<dbReference type="EMBL" id="CP013099">
    <property type="protein sequence ID" value="ALP52628.1"/>
    <property type="molecule type" value="Genomic_DNA"/>
</dbReference>
<keyword evidence="12" id="KW-1185">Reference proteome</keyword>
<name>A0A0S2TC09_9GAMM</name>
<dbReference type="KEGG" id="tee:Tel_05410"/>
<evidence type="ECO:0000256" key="9">
    <source>
        <dbReference type="SAM" id="MobiDB-lite"/>
    </source>
</evidence>
<evidence type="ECO:0000256" key="7">
    <source>
        <dbReference type="ARBA" id="ARBA00024739"/>
    </source>
</evidence>
<dbReference type="InterPro" id="IPR031316">
    <property type="entry name" value="FlgM_C"/>
</dbReference>
<dbReference type="AlphaFoldDB" id="A0A0S2TC09"/>
<proteinExistence type="inferred from homology"/>
<dbReference type="STRING" id="1748243.Tel_05410"/>
<feature type="domain" description="Anti-sigma-28 factor FlgM C-terminal" evidence="10">
    <location>
        <begin position="47"/>
        <end position="101"/>
    </location>
</feature>
<feature type="compositionally biased region" description="Polar residues" evidence="9">
    <location>
        <begin position="1"/>
        <end position="18"/>
    </location>
</feature>
<dbReference type="GO" id="GO:0045892">
    <property type="term" value="P:negative regulation of DNA-templated transcription"/>
    <property type="evidence" value="ECO:0007669"/>
    <property type="project" value="InterPro"/>
</dbReference>